<dbReference type="PANTHER" id="PTHR42957">
    <property type="entry name" value="HELICASE MJ1565-RELATED"/>
    <property type="match status" value="1"/>
</dbReference>
<proteinExistence type="predicted"/>
<dbReference type="Proteomes" id="UP000230228">
    <property type="component" value="Unassembled WGS sequence"/>
</dbReference>
<evidence type="ECO:0000256" key="1">
    <source>
        <dbReference type="SAM" id="MobiDB-lite"/>
    </source>
</evidence>
<dbReference type="InterPro" id="IPR019476">
    <property type="entry name" value="T4SS_TraD_DNA-bd"/>
</dbReference>
<feature type="non-terminal residue" evidence="3">
    <location>
        <position position="360"/>
    </location>
</feature>
<sequence length="360" mass="41183">MAEELKENNNQNNTGGADTVSTISNIPNGKANGLDDVNYFAQTNFRNERRSFGIKREDRTKHMYIIGKTGMGKSTVEENMAIQDIQRGDGVGIIDPHGQFAEKMLSFVPENRIKDVVYFCPHDTDWPMAFNIMEDIGMEQRHLVASGLMGVFKKIWPDVWSARMEYILNNTILALLEYPDSTILGINRMLSDKDYRKEVISKVTDPVVKAFWEQEFAKYTDRFMTEAGAAIQNKVGQFISNPLIRNIIGQPKSSFNMRKIMDEKKILIMNLSKGRIGESNSQLIGAMLITKLYLSAMSRVNVSEQQRTDFYLYVDEFQNFATQSFKDILSEARKYRLNLVLAHQYIAQMDETVRDAVFGN</sequence>
<dbReference type="EMBL" id="PFSH01000005">
    <property type="protein sequence ID" value="PJC25394.1"/>
    <property type="molecule type" value="Genomic_DNA"/>
</dbReference>
<dbReference type="InterPro" id="IPR008571">
    <property type="entry name" value="HerA-like"/>
</dbReference>
<evidence type="ECO:0000259" key="2">
    <source>
        <dbReference type="Pfam" id="PF10412"/>
    </source>
</evidence>
<dbReference type="AlphaFoldDB" id="A0A2M8ERN2"/>
<feature type="region of interest" description="Disordered" evidence="1">
    <location>
        <begin position="1"/>
        <end position="24"/>
    </location>
</feature>
<evidence type="ECO:0000313" key="4">
    <source>
        <dbReference type="Proteomes" id="UP000230228"/>
    </source>
</evidence>
<dbReference type="SUPFAM" id="SSF52540">
    <property type="entry name" value="P-loop containing nucleoside triphosphate hydrolases"/>
    <property type="match status" value="1"/>
</dbReference>
<dbReference type="PANTHER" id="PTHR42957:SF1">
    <property type="entry name" value="HELICASE MJ1565-RELATED"/>
    <property type="match status" value="1"/>
</dbReference>
<dbReference type="Gene3D" id="3.40.50.300">
    <property type="entry name" value="P-loop containing nucleotide triphosphate hydrolases"/>
    <property type="match status" value="2"/>
</dbReference>
<feature type="compositionally biased region" description="Polar residues" evidence="1">
    <location>
        <begin position="8"/>
        <end position="24"/>
    </location>
</feature>
<feature type="domain" description="Type IV secretion system coupling protein TraD DNA-binding" evidence="2">
    <location>
        <begin position="56"/>
        <end position="351"/>
    </location>
</feature>
<gene>
    <name evidence="3" type="ORF">CO056_00415</name>
</gene>
<dbReference type="InterPro" id="IPR027417">
    <property type="entry name" value="P-loop_NTPase"/>
</dbReference>
<dbReference type="Pfam" id="PF10412">
    <property type="entry name" value="TrwB_AAD_bind"/>
    <property type="match status" value="1"/>
</dbReference>
<evidence type="ECO:0000313" key="3">
    <source>
        <dbReference type="EMBL" id="PJC25394.1"/>
    </source>
</evidence>
<comment type="caution">
    <text evidence="3">The sequence shown here is derived from an EMBL/GenBank/DDBJ whole genome shotgun (WGS) entry which is preliminary data.</text>
</comment>
<name>A0A2M8ERN2_9BACT</name>
<protein>
    <recommendedName>
        <fullName evidence="2">Type IV secretion system coupling protein TraD DNA-binding domain-containing protein</fullName>
    </recommendedName>
</protein>
<organism evidence="3 4">
    <name type="scientific">Candidatus Tagabacteria bacterium CG_4_9_14_0_2_um_filter_41_11</name>
    <dbReference type="NCBI Taxonomy" id="1975019"/>
    <lineage>
        <taxon>Bacteria</taxon>
        <taxon>Candidatus Tagaibacteriota</taxon>
    </lineage>
</organism>
<accession>A0A2M8ERN2</accession>
<reference evidence="4" key="1">
    <citation type="submission" date="2017-09" db="EMBL/GenBank/DDBJ databases">
        <title>Depth-based differentiation of microbial function through sediment-hosted aquifers and enrichment of novel symbionts in the deep terrestrial subsurface.</title>
        <authorList>
            <person name="Probst A.J."/>
            <person name="Ladd B."/>
            <person name="Jarett J.K."/>
            <person name="Geller-Mcgrath D.E."/>
            <person name="Sieber C.M.K."/>
            <person name="Emerson J.B."/>
            <person name="Anantharaman K."/>
            <person name="Thomas B.C."/>
            <person name="Malmstrom R."/>
            <person name="Stieglmeier M."/>
            <person name="Klingl A."/>
            <person name="Woyke T."/>
            <person name="Ryan C.M."/>
            <person name="Banfield J.F."/>
        </authorList>
    </citation>
    <scope>NUCLEOTIDE SEQUENCE [LARGE SCALE GENOMIC DNA]</scope>
</reference>